<accession>A0A9P7GNQ9</accession>
<dbReference type="OrthoDB" id="5346979at2759"/>
<name>A0A9P7GNQ9_9AGAR</name>
<evidence type="ECO:0000256" key="1">
    <source>
        <dbReference type="SAM" id="MobiDB-lite"/>
    </source>
</evidence>
<comment type="caution">
    <text evidence="2">The sequence shown here is derived from an EMBL/GenBank/DDBJ whole genome shotgun (WGS) entry which is preliminary data.</text>
</comment>
<gene>
    <name evidence="2" type="ORF">H0H81_000237</name>
</gene>
<reference evidence="2" key="1">
    <citation type="submission" date="2021-02" db="EMBL/GenBank/DDBJ databases">
        <authorList>
            <person name="Nieuwenhuis M."/>
            <person name="Van De Peppel L.J.J."/>
        </authorList>
    </citation>
    <scope>NUCLEOTIDE SEQUENCE</scope>
    <source>
        <strain evidence="2">D49</strain>
    </source>
</reference>
<dbReference type="Proteomes" id="UP000717328">
    <property type="component" value="Unassembled WGS sequence"/>
</dbReference>
<reference evidence="2" key="2">
    <citation type="submission" date="2021-10" db="EMBL/GenBank/DDBJ databases">
        <title>Phylogenomics reveals ancestral predisposition of the termite-cultivated fungus Termitomyces towards a domesticated lifestyle.</title>
        <authorList>
            <person name="Auxier B."/>
            <person name="Grum-Grzhimaylo A."/>
            <person name="Cardenas M.E."/>
            <person name="Lodge J.D."/>
            <person name="Laessoe T."/>
            <person name="Pedersen O."/>
            <person name="Smith M.E."/>
            <person name="Kuyper T.W."/>
            <person name="Franco-Molano E.A."/>
            <person name="Baroni T.J."/>
            <person name="Aanen D.K."/>
        </authorList>
    </citation>
    <scope>NUCLEOTIDE SEQUENCE</scope>
    <source>
        <strain evidence="2">D49</strain>
    </source>
</reference>
<feature type="region of interest" description="Disordered" evidence="1">
    <location>
        <begin position="25"/>
        <end position="44"/>
    </location>
</feature>
<dbReference type="EMBL" id="JABCKI010000051">
    <property type="protein sequence ID" value="KAG5653468.1"/>
    <property type="molecule type" value="Genomic_DNA"/>
</dbReference>
<keyword evidence="3" id="KW-1185">Reference proteome</keyword>
<protein>
    <submittedName>
        <fullName evidence="2">Uncharacterized protein</fullName>
    </submittedName>
</protein>
<evidence type="ECO:0000313" key="3">
    <source>
        <dbReference type="Proteomes" id="UP000717328"/>
    </source>
</evidence>
<organism evidence="2 3">
    <name type="scientific">Sphagnurus paluster</name>
    <dbReference type="NCBI Taxonomy" id="117069"/>
    <lineage>
        <taxon>Eukaryota</taxon>
        <taxon>Fungi</taxon>
        <taxon>Dikarya</taxon>
        <taxon>Basidiomycota</taxon>
        <taxon>Agaricomycotina</taxon>
        <taxon>Agaricomycetes</taxon>
        <taxon>Agaricomycetidae</taxon>
        <taxon>Agaricales</taxon>
        <taxon>Tricholomatineae</taxon>
        <taxon>Lyophyllaceae</taxon>
        <taxon>Sphagnurus</taxon>
    </lineage>
</organism>
<evidence type="ECO:0000313" key="2">
    <source>
        <dbReference type="EMBL" id="KAG5653468.1"/>
    </source>
</evidence>
<sequence>MGTKEFAEKMRMLIWRGMPGLTSQIHRPPDVDAEDSVVPHSLEPDPTWKWEEAEKRLRVAYDDGGFPAWIQLAVKEMEDELKVERARRQRQFDHSQTKSLS</sequence>
<dbReference type="AlphaFoldDB" id="A0A9P7GNQ9"/>
<proteinExistence type="predicted"/>